<accession>A0AA41QJI1</accession>
<dbReference type="PRINTS" id="PR00034">
    <property type="entry name" value="HTHCRP"/>
</dbReference>
<dbReference type="Pfam" id="PF13545">
    <property type="entry name" value="HTH_Crp_2"/>
    <property type="match status" value="1"/>
</dbReference>
<dbReference type="GO" id="GO:0005829">
    <property type="term" value="C:cytosol"/>
    <property type="evidence" value="ECO:0007669"/>
    <property type="project" value="TreeGrafter"/>
</dbReference>
<dbReference type="InterPro" id="IPR000595">
    <property type="entry name" value="cNMP-bd_dom"/>
</dbReference>
<dbReference type="InterPro" id="IPR050397">
    <property type="entry name" value="Env_Response_Regulators"/>
</dbReference>
<organism evidence="6 7">
    <name type="scientific">Paradevosia shaoguanensis</name>
    <dbReference type="NCBI Taxonomy" id="1335043"/>
    <lineage>
        <taxon>Bacteria</taxon>
        <taxon>Pseudomonadati</taxon>
        <taxon>Pseudomonadota</taxon>
        <taxon>Alphaproteobacteria</taxon>
        <taxon>Hyphomicrobiales</taxon>
        <taxon>Devosiaceae</taxon>
        <taxon>Paradevosia</taxon>
    </lineage>
</organism>
<name>A0AA41QJI1_9HYPH</name>
<dbReference type="GO" id="GO:0003677">
    <property type="term" value="F:DNA binding"/>
    <property type="evidence" value="ECO:0007669"/>
    <property type="project" value="UniProtKB-KW"/>
</dbReference>
<evidence type="ECO:0000313" key="6">
    <source>
        <dbReference type="EMBL" id="MCI0126007.1"/>
    </source>
</evidence>
<dbReference type="Gene3D" id="1.10.10.10">
    <property type="entry name" value="Winged helix-like DNA-binding domain superfamily/Winged helix DNA-binding domain"/>
    <property type="match status" value="1"/>
</dbReference>
<dbReference type="InterPro" id="IPR012318">
    <property type="entry name" value="HTH_CRP"/>
</dbReference>
<evidence type="ECO:0000259" key="4">
    <source>
        <dbReference type="PROSITE" id="PS50042"/>
    </source>
</evidence>
<dbReference type="EMBL" id="JALAZD010000001">
    <property type="protein sequence ID" value="MCI0126007.1"/>
    <property type="molecule type" value="Genomic_DNA"/>
</dbReference>
<evidence type="ECO:0000256" key="2">
    <source>
        <dbReference type="ARBA" id="ARBA00023125"/>
    </source>
</evidence>
<dbReference type="InterPro" id="IPR014710">
    <property type="entry name" value="RmlC-like_jellyroll"/>
</dbReference>
<dbReference type="PANTHER" id="PTHR24567:SF26">
    <property type="entry name" value="REGULATORY PROTEIN YEIL"/>
    <property type="match status" value="1"/>
</dbReference>
<dbReference type="InterPro" id="IPR018335">
    <property type="entry name" value="Tscrpt_reg_HTH_Crp-type_CS"/>
</dbReference>
<dbReference type="SMART" id="SM00419">
    <property type="entry name" value="HTH_CRP"/>
    <property type="match status" value="1"/>
</dbReference>
<dbReference type="SMART" id="SM00100">
    <property type="entry name" value="cNMP"/>
    <property type="match status" value="1"/>
</dbReference>
<feature type="domain" description="HTH crp-type" evidence="5">
    <location>
        <begin position="161"/>
        <end position="232"/>
    </location>
</feature>
<dbReference type="Proteomes" id="UP001156140">
    <property type="component" value="Unassembled WGS sequence"/>
</dbReference>
<dbReference type="InterPro" id="IPR018490">
    <property type="entry name" value="cNMP-bd_dom_sf"/>
</dbReference>
<feature type="domain" description="Cyclic nucleotide-binding" evidence="4">
    <location>
        <begin position="37"/>
        <end position="147"/>
    </location>
</feature>
<evidence type="ECO:0000256" key="1">
    <source>
        <dbReference type="ARBA" id="ARBA00023015"/>
    </source>
</evidence>
<dbReference type="SUPFAM" id="SSF46785">
    <property type="entry name" value="Winged helix' DNA-binding domain"/>
    <property type="match status" value="1"/>
</dbReference>
<keyword evidence="3" id="KW-0804">Transcription</keyword>
<proteinExistence type="predicted"/>
<dbReference type="PROSITE" id="PS51063">
    <property type="entry name" value="HTH_CRP_2"/>
    <property type="match status" value="1"/>
</dbReference>
<dbReference type="InterPro" id="IPR036388">
    <property type="entry name" value="WH-like_DNA-bd_sf"/>
</dbReference>
<evidence type="ECO:0000256" key="3">
    <source>
        <dbReference type="ARBA" id="ARBA00023163"/>
    </source>
</evidence>
<keyword evidence="7" id="KW-1185">Reference proteome</keyword>
<dbReference type="PROSITE" id="PS50042">
    <property type="entry name" value="CNMP_BINDING_3"/>
    <property type="match status" value="1"/>
</dbReference>
<keyword evidence="2" id="KW-0238">DNA-binding</keyword>
<dbReference type="SUPFAM" id="SSF51206">
    <property type="entry name" value="cAMP-binding domain-like"/>
    <property type="match status" value="1"/>
</dbReference>
<reference evidence="6" key="1">
    <citation type="submission" date="2022-03" db="EMBL/GenBank/DDBJ databases">
        <title>The complete genome sequence of a Methyloterrigena soli.</title>
        <authorList>
            <person name="Zi Z."/>
        </authorList>
    </citation>
    <scope>NUCLEOTIDE SEQUENCE</scope>
    <source>
        <strain evidence="6">M48</strain>
    </source>
</reference>
<dbReference type="CDD" id="cd00038">
    <property type="entry name" value="CAP_ED"/>
    <property type="match status" value="1"/>
</dbReference>
<dbReference type="InterPro" id="IPR036390">
    <property type="entry name" value="WH_DNA-bd_sf"/>
</dbReference>
<dbReference type="PROSITE" id="PS00042">
    <property type="entry name" value="HTH_CRP_1"/>
    <property type="match status" value="1"/>
</dbReference>
<evidence type="ECO:0000313" key="7">
    <source>
        <dbReference type="Proteomes" id="UP001156140"/>
    </source>
</evidence>
<dbReference type="Gene3D" id="2.60.120.10">
    <property type="entry name" value="Jelly Rolls"/>
    <property type="match status" value="1"/>
</dbReference>
<dbReference type="PANTHER" id="PTHR24567">
    <property type="entry name" value="CRP FAMILY TRANSCRIPTIONAL REGULATORY PROTEIN"/>
    <property type="match status" value="1"/>
</dbReference>
<dbReference type="RefSeq" id="WP_052015709.1">
    <property type="nucleotide sequence ID" value="NZ_CP068983.1"/>
</dbReference>
<comment type="caution">
    <text evidence="6">The sequence shown here is derived from an EMBL/GenBank/DDBJ whole genome shotgun (WGS) entry which is preliminary data.</text>
</comment>
<dbReference type="Pfam" id="PF00027">
    <property type="entry name" value="cNMP_binding"/>
    <property type="match status" value="1"/>
</dbReference>
<gene>
    <name evidence="6" type="ORF">ML536_04120</name>
</gene>
<evidence type="ECO:0000259" key="5">
    <source>
        <dbReference type="PROSITE" id="PS51063"/>
    </source>
</evidence>
<dbReference type="CDD" id="cd00092">
    <property type="entry name" value="HTH_CRP"/>
    <property type="match status" value="1"/>
</dbReference>
<dbReference type="AlphaFoldDB" id="A0AA41QJI1"/>
<protein>
    <submittedName>
        <fullName evidence="6">Helix-turn-helix domain-containing protein</fullName>
    </submittedName>
</protein>
<sequence>MNSFEMFSASALSAWLDQASDAAPHPPNDHLADLQNDAAEALMAHSFLRHCAPGQAVLVEGEPAEFVGLVISGVLKVCRSLADDRQQIVGLLFAGSFFGRAFETVAHFSVEAASEAEIRCIRRRDFEVLLERHPDLQQHMLSIVLDELQAARDWMVLLGCQETLERVACFFALLLQRGEGGSDRVTFPIGRRDIAGYLGTTVETLSRQVQLLSREGVIEILDGKSFRILDPVRLISLSGT</sequence>
<keyword evidence="1" id="KW-0805">Transcription regulation</keyword>
<dbReference type="GO" id="GO:0003700">
    <property type="term" value="F:DNA-binding transcription factor activity"/>
    <property type="evidence" value="ECO:0007669"/>
    <property type="project" value="InterPro"/>
</dbReference>